<organism evidence="3 4">
    <name type="scientific">Flavobacterium urocaniciphilum</name>
    <dbReference type="NCBI Taxonomy" id="1299341"/>
    <lineage>
        <taxon>Bacteria</taxon>
        <taxon>Pseudomonadati</taxon>
        <taxon>Bacteroidota</taxon>
        <taxon>Flavobacteriia</taxon>
        <taxon>Flavobacteriales</taxon>
        <taxon>Flavobacteriaceae</taxon>
        <taxon>Flavobacterium</taxon>
    </lineage>
</organism>
<dbReference type="AlphaFoldDB" id="A0A1H8Z8W7"/>
<dbReference type="Gene3D" id="2.60.120.260">
    <property type="entry name" value="Galactose-binding domain-like"/>
    <property type="match status" value="1"/>
</dbReference>
<proteinExistence type="predicted"/>
<accession>A0A1H8Z8W7</accession>
<sequence length="972" mass="107895">MFLKFSFLLKKSILNNKYFSILLILISISSFSQKNETKFSPNGIFDVVFDDKGNKYNLSDIIVEHSKNDGVGKTNNSSLLCTSGIFELYFETGSGMEIVGNPIQDQRRAIICQAFSDMSDFINTPLNNTGNTNKVKIWVRSPTALGLPTQAAGAASSFYNIPQLNSIIPSQDNPTRGIVDNEIWKTIQSGVNSYSNTMFPFSTTQQNPDFYHGYVCFNFNSTINWNLDLNKFDSSTGYVTNSVDFYTVVIHELTHMLGFNTLIDSNGYSILTYTSNMNILGWYYSRYDKFLKSSSNVSLLSNTYSGSSNCQMYDYVFNPNVSNSVIYPQCSSGSTFQGNTGLFNCSTSIVYSGSVNIPVYTPPCYEPGSSLSHFEDACYNGNTNDQYFMMSDRASGTFAKRYLKSEERLTLCDIGYSLKATFGNNANHTYVNYNTSVCNGIGIGGVNDGLSSTGSFLYEGLSGTPITISGILNNDYTNGQPSNMRYEFVQDLFDLNAIFSQTTGANNQSFTLKSFVPGLHLLRYVPYDISTGKRGNITYIFVNVLNNCIQNDICSLVRNGDFESHNYPPTYNSQVYKACGWNNSSYHATADYFNSDSTSEFYNIPCNFKGFQLDKIPGNHAYVGMVIATGRAYVLQNVYSESIKTELVSSLKPNTTYTLTFDVSLAEKNRQRPIKFQALITDTDLQLTTGGIIPNNFITSNVVFLTNSTFSNVLSSSSNGWETISFTFTTGSNPNLKYLHLGALNNISSQIESITNIDCNNVAVSNSSEAYYYLDNVKLVEVYSTNYLNAINDDFTNSPINATNGGLTLSVFNNDYYNEILNNQSSISAVTFTLIPPIPLSGATINNLGQISIPSNTVPGNYSFNYKINTVGNCTNDTATALISVNNNLFNDDISNDSFEIYPNPTFNSVYFDNSKENFHSVTIYNVLSQKLYSQNIGISENETINLESLSSGVYFLNFYGIKNKIVKIIKK</sequence>
<keyword evidence="4" id="KW-1185">Reference proteome</keyword>
<evidence type="ECO:0000313" key="4">
    <source>
        <dbReference type="Proteomes" id="UP000198648"/>
    </source>
</evidence>
<keyword evidence="1" id="KW-0732">Signal</keyword>
<feature type="domain" description="Secretion system C-terminal sorting" evidence="2">
    <location>
        <begin position="901"/>
        <end position="969"/>
    </location>
</feature>
<dbReference type="Proteomes" id="UP000198648">
    <property type="component" value="Unassembled WGS sequence"/>
</dbReference>
<evidence type="ECO:0000256" key="1">
    <source>
        <dbReference type="ARBA" id="ARBA00022729"/>
    </source>
</evidence>
<dbReference type="InterPro" id="IPR026444">
    <property type="entry name" value="Secre_tail"/>
</dbReference>
<protein>
    <submittedName>
        <fullName evidence="3">Por secretion system C-terminal sorting domain-containing protein</fullName>
    </submittedName>
</protein>
<dbReference type="NCBIfam" id="TIGR04183">
    <property type="entry name" value="Por_Secre_tail"/>
    <property type="match status" value="1"/>
</dbReference>
<reference evidence="3 4" key="1">
    <citation type="submission" date="2016-10" db="EMBL/GenBank/DDBJ databases">
        <authorList>
            <person name="de Groot N.N."/>
        </authorList>
    </citation>
    <scope>NUCLEOTIDE SEQUENCE [LARGE SCALE GENOMIC DNA]</scope>
    <source>
        <strain evidence="3 4">DSM 27078</strain>
    </source>
</reference>
<name>A0A1H8Z8W7_9FLAO</name>
<evidence type="ECO:0000313" key="3">
    <source>
        <dbReference type="EMBL" id="SEP60773.1"/>
    </source>
</evidence>
<dbReference type="STRING" id="1299341.SAMN05444005_101557"/>
<evidence type="ECO:0000259" key="2">
    <source>
        <dbReference type="Pfam" id="PF18962"/>
    </source>
</evidence>
<dbReference type="SUPFAM" id="SSF55486">
    <property type="entry name" value="Metalloproteases ('zincins'), catalytic domain"/>
    <property type="match status" value="1"/>
</dbReference>
<dbReference type="EMBL" id="FOEI01000001">
    <property type="protein sequence ID" value="SEP60773.1"/>
    <property type="molecule type" value="Genomic_DNA"/>
</dbReference>
<dbReference type="OrthoDB" id="1253390at2"/>
<gene>
    <name evidence="3" type="ORF">SAMN05444005_101557</name>
</gene>
<dbReference type="Pfam" id="PF18962">
    <property type="entry name" value="Por_Secre_tail"/>
    <property type="match status" value="1"/>
</dbReference>